<protein>
    <submittedName>
        <fullName evidence="1">Uncharacterized protein</fullName>
    </submittedName>
</protein>
<reference evidence="1 2" key="1">
    <citation type="journal article" date="2018" name="ACS Chem. Biol.">
        <title>Ketoreductase domain dysfunction expands chemodiversity: malyngamide biosynthesis in the cyanobacterium Okeania hirsuta.</title>
        <authorList>
            <person name="Moss N.A."/>
            <person name="Leao T."/>
            <person name="Rankin M."/>
            <person name="McCullough T.M."/>
            <person name="Qu P."/>
            <person name="Korobeynikov A."/>
            <person name="Smith J.L."/>
            <person name="Gerwick L."/>
            <person name="Gerwick W.H."/>
        </authorList>
    </citation>
    <scope>NUCLEOTIDE SEQUENCE [LARGE SCALE GENOMIC DNA]</scope>
    <source>
        <strain evidence="1 2">PAB10Feb10-1</strain>
    </source>
</reference>
<organism evidence="1 2">
    <name type="scientific">Okeania hirsuta</name>
    <dbReference type="NCBI Taxonomy" id="1458930"/>
    <lineage>
        <taxon>Bacteria</taxon>
        <taxon>Bacillati</taxon>
        <taxon>Cyanobacteriota</taxon>
        <taxon>Cyanophyceae</taxon>
        <taxon>Oscillatoriophycideae</taxon>
        <taxon>Oscillatoriales</taxon>
        <taxon>Microcoleaceae</taxon>
        <taxon>Okeania</taxon>
    </lineage>
</organism>
<sequence length="65" mass="7888">MICAKKWSPNPRENRIWRANRYDKMLQPIQDCYIKQRNLLFKNIRVEILSGFNKNLILPIRTISK</sequence>
<dbReference type="EMBL" id="RCBY01000195">
    <property type="protein sequence ID" value="RQH29246.1"/>
    <property type="molecule type" value="Genomic_DNA"/>
</dbReference>
<evidence type="ECO:0000313" key="1">
    <source>
        <dbReference type="EMBL" id="RQH29246.1"/>
    </source>
</evidence>
<proteinExistence type="predicted"/>
<accession>A0A3N6QAG0</accession>
<gene>
    <name evidence="1" type="ORF">D5R40_24840</name>
</gene>
<evidence type="ECO:0000313" key="2">
    <source>
        <dbReference type="Proteomes" id="UP000269154"/>
    </source>
</evidence>
<dbReference type="Proteomes" id="UP000269154">
    <property type="component" value="Unassembled WGS sequence"/>
</dbReference>
<dbReference type="AlphaFoldDB" id="A0A3N6QAG0"/>
<keyword evidence="2" id="KW-1185">Reference proteome</keyword>
<name>A0A3N6QAG0_9CYAN</name>
<comment type="caution">
    <text evidence="1">The sequence shown here is derived from an EMBL/GenBank/DDBJ whole genome shotgun (WGS) entry which is preliminary data.</text>
</comment>